<dbReference type="GeneID" id="6164851"/>
<dbReference type="InterPro" id="IPR007527">
    <property type="entry name" value="Znf_SWIM"/>
</dbReference>
<keyword evidence="1" id="KW-0863">Zinc-finger</keyword>
<dbReference type="AlphaFoldDB" id="B1YDV7"/>
<dbReference type="EMBL" id="CP001014">
    <property type="protein sequence ID" value="ACB39970.1"/>
    <property type="molecule type" value="Genomic_DNA"/>
</dbReference>
<evidence type="ECO:0000259" key="2">
    <source>
        <dbReference type="PROSITE" id="PS50966"/>
    </source>
</evidence>
<keyword evidence="1" id="KW-0479">Metal-binding</keyword>
<dbReference type="KEGG" id="tne:Tneu_1039"/>
<dbReference type="PROSITE" id="PS50966">
    <property type="entry name" value="ZF_SWIM"/>
    <property type="match status" value="1"/>
</dbReference>
<dbReference type="Proteomes" id="UP000001694">
    <property type="component" value="Chromosome"/>
</dbReference>
<dbReference type="STRING" id="444157.Tneu_1039"/>
<name>B1YDV7_PYRNV</name>
<accession>B1YDV7</accession>
<gene>
    <name evidence="3" type="ordered locus">Tneu_1039</name>
</gene>
<dbReference type="GO" id="GO:0008270">
    <property type="term" value="F:zinc ion binding"/>
    <property type="evidence" value="ECO:0007669"/>
    <property type="project" value="UniProtKB-KW"/>
</dbReference>
<proteinExistence type="predicted"/>
<evidence type="ECO:0000313" key="4">
    <source>
        <dbReference type="Proteomes" id="UP000001694"/>
    </source>
</evidence>
<keyword evidence="1" id="KW-0862">Zinc</keyword>
<sequence length="135" mass="15115">MAEAGGLYLVAGRPELGDWKPQYQVWYSSAEGRWLCSCGRRSCTHIAAVQLYIAYRRALDSGLYIAEAEVECPGRLEADGLLYARPTPRGYRILVISRRRLIRVRCGGHLLLELYGERVPAAAAEDAARRYGGQR</sequence>
<keyword evidence="4" id="KW-1185">Reference proteome</keyword>
<feature type="domain" description="SWIM-type" evidence="2">
    <location>
        <begin position="23"/>
        <end position="54"/>
    </location>
</feature>
<dbReference type="eggNOG" id="arCOG05500">
    <property type="taxonomic scope" value="Archaea"/>
</dbReference>
<organism evidence="3 4">
    <name type="scientific">Pyrobaculum neutrophilum (strain DSM 2338 / JCM 9278 / NBRC 100436 / V24Sta)</name>
    <name type="common">Thermoproteus neutrophilus</name>
    <dbReference type="NCBI Taxonomy" id="444157"/>
    <lineage>
        <taxon>Archaea</taxon>
        <taxon>Thermoproteota</taxon>
        <taxon>Thermoprotei</taxon>
        <taxon>Thermoproteales</taxon>
        <taxon>Thermoproteaceae</taxon>
        <taxon>Pyrobaculum</taxon>
    </lineage>
</organism>
<reference evidence="3" key="1">
    <citation type="submission" date="2008-03" db="EMBL/GenBank/DDBJ databases">
        <title>Complete sequence of Thermoproteus neutrophilus V24Sta.</title>
        <authorList>
            <consortium name="US DOE Joint Genome Institute"/>
            <person name="Copeland A."/>
            <person name="Lucas S."/>
            <person name="Lapidus A."/>
            <person name="Glavina del Rio T."/>
            <person name="Dalin E."/>
            <person name="Tice H."/>
            <person name="Bruce D."/>
            <person name="Goodwin L."/>
            <person name="Pitluck S."/>
            <person name="Sims D."/>
            <person name="Brettin T."/>
            <person name="Detter J.C."/>
            <person name="Han C."/>
            <person name="Kuske C.R."/>
            <person name="Schmutz J."/>
            <person name="Larimer F."/>
            <person name="Land M."/>
            <person name="Hauser L."/>
            <person name="Kyrpides N."/>
            <person name="Mikhailova N."/>
            <person name="Biddle J.F."/>
            <person name="Zhang Z."/>
            <person name="Fitz-Gibbon S.T."/>
            <person name="Lowe T.M."/>
            <person name="Saltikov C."/>
            <person name="House C.H."/>
            <person name="Richardson P."/>
        </authorList>
    </citation>
    <scope>NUCLEOTIDE SEQUENCE [LARGE SCALE GENOMIC DNA]</scope>
    <source>
        <strain evidence="3">V24Sta</strain>
    </source>
</reference>
<dbReference type="RefSeq" id="WP_012350390.1">
    <property type="nucleotide sequence ID" value="NC_010525.1"/>
</dbReference>
<protein>
    <submittedName>
        <fullName evidence="3">Zinc finger, SWIM domain protein</fullName>
    </submittedName>
</protein>
<evidence type="ECO:0000313" key="3">
    <source>
        <dbReference type="EMBL" id="ACB39970.1"/>
    </source>
</evidence>
<dbReference type="HOGENOM" id="CLU_120796_0_0_2"/>
<evidence type="ECO:0000256" key="1">
    <source>
        <dbReference type="PROSITE-ProRule" id="PRU00325"/>
    </source>
</evidence>